<reference evidence="2" key="1">
    <citation type="submission" date="2020-11" db="EMBL/GenBank/DDBJ databases">
        <authorList>
            <consortium name="DOE Joint Genome Institute"/>
            <person name="Ahrendt S."/>
            <person name="Riley R."/>
            <person name="Andreopoulos W."/>
            <person name="Labutti K."/>
            <person name="Pangilinan J."/>
            <person name="Ruiz-Duenas F.J."/>
            <person name="Barrasa J.M."/>
            <person name="Sanchez-Garcia M."/>
            <person name="Camarero S."/>
            <person name="Miyauchi S."/>
            <person name="Serrano A."/>
            <person name="Linde D."/>
            <person name="Babiker R."/>
            <person name="Drula E."/>
            <person name="Ayuso-Fernandez I."/>
            <person name="Pacheco R."/>
            <person name="Padilla G."/>
            <person name="Ferreira P."/>
            <person name="Barriuso J."/>
            <person name="Kellner H."/>
            <person name="Castanera R."/>
            <person name="Alfaro M."/>
            <person name="Ramirez L."/>
            <person name="Pisabarro A.G."/>
            <person name="Kuo A."/>
            <person name="Tritt A."/>
            <person name="Lipzen A."/>
            <person name="He G."/>
            <person name="Yan M."/>
            <person name="Ng V."/>
            <person name="Cullen D."/>
            <person name="Martin F."/>
            <person name="Rosso M.-N."/>
            <person name="Henrissat B."/>
            <person name="Hibbett D."/>
            <person name="Martinez A.T."/>
            <person name="Grigoriev I.V."/>
        </authorList>
    </citation>
    <scope>NUCLEOTIDE SEQUENCE</scope>
    <source>
        <strain evidence="2">ATCC 90797</strain>
    </source>
</reference>
<dbReference type="EMBL" id="MU154685">
    <property type="protein sequence ID" value="KAF9489046.1"/>
    <property type="molecule type" value="Genomic_DNA"/>
</dbReference>
<keyword evidence="3" id="KW-1185">Reference proteome</keyword>
<sequence length="530" mass="57270">MAHTSITTSPTQLTPRKVAASMVPEVDINNSATSGDSQTFPSKEAEAEEKQNPFVDDGVAPLESIEVPSGQEVNQLSDDEAELTPKGAGSPAKRKRDVSSPTPRALPAFHGIKQPCFISPTPPEKTTNIGKQATQADSFSDVEKQSPVSPGSDIEVLSMPPTPICKGKAPSLASSTTATPSTPRISKTMKCQIVVLNESDSEDEAAPSTLPPFDLQLPEILTALEEGLIASGIVSRLCVLYNAFNFASCGVYVNPLHTDAINFFVDGSTKIAHKLGQVNGMVAVFVLPLLVRASSLTKLTSIQANTLDGDMHYHLCGAPPPDVWPVALGFLGACYKCDVFHAYLTQGQIQLSTKPLSFEKSSPKKRGGATLSRNVAESKPDPNTGSEFVSYPSAHSAATPAARPGFFFSDHEWKNLPALSRYGNKADPKELRTCRQDEQYQIILAAFTTTTFIPKNSDSKELHLSFNIQFAILLANYIRHTEDSRAPMTLERIVFYCDNNNGDNDDDDDDDNELTSINEAMLRTSKASCK</sequence>
<name>A0A9P5ZNM1_PLEER</name>
<comment type="caution">
    <text evidence="2">The sequence shown here is derived from an EMBL/GenBank/DDBJ whole genome shotgun (WGS) entry which is preliminary data.</text>
</comment>
<feature type="region of interest" description="Disordered" evidence="1">
    <location>
        <begin position="1"/>
        <end position="108"/>
    </location>
</feature>
<accession>A0A9P5ZNM1</accession>
<dbReference type="AlphaFoldDB" id="A0A9P5ZNM1"/>
<evidence type="ECO:0000256" key="1">
    <source>
        <dbReference type="SAM" id="MobiDB-lite"/>
    </source>
</evidence>
<proteinExistence type="predicted"/>
<feature type="region of interest" description="Disordered" evidence="1">
    <location>
        <begin position="357"/>
        <end position="389"/>
    </location>
</feature>
<feature type="compositionally biased region" description="Polar residues" evidence="1">
    <location>
        <begin position="1"/>
        <end position="14"/>
    </location>
</feature>
<gene>
    <name evidence="2" type="ORF">BDN71DRAFT_1435669</name>
</gene>
<feature type="compositionally biased region" description="Polar residues" evidence="1">
    <location>
        <begin position="371"/>
        <end position="387"/>
    </location>
</feature>
<organism evidence="2 3">
    <name type="scientific">Pleurotus eryngii</name>
    <name type="common">Boletus of the steppes</name>
    <dbReference type="NCBI Taxonomy" id="5323"/>
    <lineage>
        <taxon>Eukaryota</taxon>
        <taxon>Fungi</taxon>
        <taxon>Dikarya</taxon>
        <taxon>Basidiomycota</taxon>
        <taxon>Agaricomycotina</taxon>
        <taxon>Agaricomycetes</taxon>
        <taxon>Agaricomycetidae</taxon>
        <taxon>Agaricales</taxon>
        <taxon>Pleurotineae</taxon>
        <taxon>Pleurotaceae</taxon>
        <taxon>Pleurotus</taxon>
    </lineage>
</organism>
<feature type="region of interest" description="Disordered" evidence="1">
    <location>
        <begin position="123"/>
        <end position="156"/>
    </location>
</feature>
<feature type="compositionally biased region" description="Polar residues" evidence="1">
    <location>
        <begin position="124"/>
        <end position="138"/>
    </location>
</feature>
<protein>
    <submittedName>
        <fullName evidence="2">Uncharacterized protein</fullName>
    </submittedName>
</protein>
<dbReference type="Proteomes" id="UP000807025">
    <property type="component" value="Unassembled WGS sequence"/>
</dbReference>
<evidence type="ECO:0000313" key="3">
    <source>
        <dbReference type="Proteomes" id="UP000807025"/>
    </source>
</evidence>
<evidence type="ECO:0000313" key="2">
    <source>
        <dbReference type="EMBL" id="KAF9489046.1"/>
    </source>
</evidence>
<feature type="compositionally biased region" description="Polar residues" evidence="1">
    <location>
        <begin position="28"/>
        <end position="41"/>
    </location>
</feature>